<dbReference type="GO" id="GO:0004222">
    <property type="term" value="F:metalloendopeptidase activity"/>
    <property type="evidence" value="ECO:0007669"/>
    <property type="project" value="InterPro"/>
</dbReference>
<dbReference type="PANTHER" id="PTHR11733">
    <property type="entry name" value="ZINC METALLOPROTEASE FAMILY M13 NEPRILYSIN-RELATED"/>
    <property type="match status" value="1"/>
</dbReference>
<dbReference type="GO" id="GO:0046872">
    <property type="term" value="F:metal ion binding"/>
    <property type="evidence" value="ECO:0007669"/>
    <property type="project" value="UniProtKB-KW"/>
</dbReference>
<dbReference type="InterPro" id="IPR042089">
    <property type="entry name" value="Peptidase_M13_dom_2"/>
</dbReference>
<dbReference type="Gene3D" id="3.40.390.10">
    <property type="entry name" value="Collagenase (Catalytic Domain)"/>
    <property type="match status" value="1"/>
</dbReference>
<dbReference type="AlphaFoldDB" id="A0A545TIE3"/>
<dbReference type="Pfam" id="PF05649">
    <property type="entry name" value="Peptidase_M13_N"/>
    <property type="match status" value="1"/>
</dbReference>
<evidence type="ECO:0000256" key="1">
    <source>
        <dbReference type="ARBA" id="ARBA00001947"/>
    </source>
</evidence>
<feature type="domain" description="Peptidase M13 N-terminal" evidence="9">
    <location>
        <begin position="62"/>
        <end position="439"/>
    </location>
</feature>
<dbReference type="InterPro" id="IPR018497">
    <property type="entry name" value="Peptidase_M13_C"/>
</dbReference>
<feature type="domain" description="Peptidase M13 C-terminal" evidence="8">
    <location>
        <begin position="491"/>
        <end position="692"/>
    </location>
</feature>
<dbReference type="PANTHER" id="PTHR11733:SF167">
    <property type="entry name" value="FI17812P1-RELATED"/>
    <property type="match status" value="1"/>
</dbReference>
<evidence type="ECO:0000259" key="9">
    <source>
        <dbReference type="Pfam" id="PF05649"/>
    </source>
</evidence>
<comment type="caution">
    <text evidence="10">The sequence shown here is derived from an EMBL/GenBank/DDBJ whole genome shotgun (WGS) entry which is preliminary data.</text>
</comment>
<keyword evidence="5" id="KW-0378">Hydrolase</keyword>
<keyword evidence="6" id="KW-0862">Zinc</keyword>
<evidence type="ECO:0000313" key="11">
    <source>
        <dbReference type="Proteomes" id="UP000317839"/>
    </source>
</evidence>
<evidence type="ECO:0000256" key="6">
    <source>
        <dbReference type="ARBA" id="ARBA00022833"/>
    </source>
</evidence>
<organism evidence="10 11">
    <name type="scientific">Aliikangiella marina</name>
    <dbReference type="NCBI Taxonomy" id="1712262"/>
    <lineage>
        <taxon>Bacteria</taxon>
        <taxon>Pseudomonadati</taxon>
        <taxon>Pseudomonadota</taxon>
        <taxon>Gammaproteobacteria</taxon>
        <taxon>Oceanospirillales</taxon>
        <taxon>Pleioneaceae</taxon>
        <taxon>Aliikangiella</taxon>
    </lineage>
</organism>
<dbReference type="RefSeq" id="WP_142888306.1">
    <property type="nucleotide sequence ID" value="NZ_VIKR01000001.1"/>
</dbReference>
<evidence type="ECO:0000256" key="4">
    <source>
        <dbReference type="ARBA" id="ARBA00022723"/>
    </source>
</evidence>
<sequence length="695" mass="78666">MKRKLLASAVCFALVTACGQQDSKQAEVAADAKAESKVEAKAETKILKSGINIENMDKSVRPQDDFYKYVNGTWLKNTEIPADKSVYGTFALLADKAREDVKAIIEETSSLESVEKGSDAQKVGDLFRSYMNTEKLDQLGFEPIKPMLAKIDALKTHDDVVAYFAASQKFNADSPFGFFINNDSKDPTKYIVYMGQSGLGLPTKEHYSKTDEKSVKLREDYLAHVERMLNMAEIKTAKEDAAKIMALETALADIQWTRKESRDRNKTYNKLDMAKLAEMAPEINWQLYFSTAGINEENIIVRQPSYLEKLSGLLKETSVEDWQKYLKWNIINGAASILSSEFDQANFDFYSKTLRGTEAQEERWKRGVSTVNRLLGEVVGKIYVEKHFKPEAKARMVELVENLREAYRLAIIDLEWMGEETKKQALDKLAKFTPKIGYPDKWRDYSALEISADDLFGNFMRSAEFNYNRQVNKLGKPIDKTEWFMSPQRVNAYYNPVMNEIVFPAAILQPPFFNMEADDAVNYGGIGGVIGHEMGHGFDDQGSKSDGDGVLRNWWTEQDLAEFKKRTGKLASQYSQFEPLPGEHIDGELTLGENIGDLGGLTIAHRAYMLSLDGKEAPVIDGFSGEERFFMGWAQVWASKYRDQAMTQQLIRGPHSPATFRGNGPLMNMPEFMKALDVKPGDGMYRAPEERVKIW</sequence>
<accession>A0A545TIE3</accession>
<dbReference type="PRINTS" id="PR00786">
    <property type="entry name" value="NEPRILYSIN"/>
</dbReference>
<dbReference type="InterPro" id="IPR008753">
    <property type="entry name" value="Peptidase_M13_N"/>
</dbReference>
<evidence type="ECO:0000256" key="5">
    <source>
        <dbReference type="ARBA" id="ARBA00022801"/>
    </source>
</evidence>
<keyword evidence="4" id="KW-0479">Metal-binding</keyword>
<keyword evidence="7" id="KW-0482">Metalloprotease</keyword>
<proteinExistence type="inferred from homology"/>
<reference evidence="10 11" key="1">
    <citation type="submission" date="2019-06" db="EMBL/GenBank/DDBJ databases">
        <title>Draft genome of Aliikangiella marina GYP-15.</title>
        <authorList>
            <person name="Wang G."/>
        </authorList>
    </citation>
    <scope>NUCLEOTIDE SEQUENCE [LARGE SCALE GENOMIC DNA]</scope>
    <source>
        <strain evidence="10 11">GYP-15</strain>
    </source>
</reference>
<dbReference type="Gene3D" id="1.10.1380.10">
    <property type="entry name" value="Neutral endopeptidase , domain2"/>
    <property type="match status" value="1"/>
</dbReference>
<dbReference type="PROSITE" id="PS51885">
    <property type="entry name" value="NEPRILYSIN"/>
    <property type="match status" value="1"/>
</dbReference>
<evidence type="ECO:0000256" key="2">
    <source>
        <dbReference type="ARBA" id="ARBA00007357"/>
    </source>
</evidence>
<protein>
    <submittedName>
        <fullName evidence="10">Peptidase M13</fullName>
    </submittedName>
</protein>
<evidence type="ECO:0000313" key="10">
    <source>
        <dbReference type="EMBL" id="TQV76946.1"/>
    </source>
</evidence>
<dbReference type="PROSITE" id="PS51257">
    <property type="entry name" value="PROKAR_LIPOPROTEIN"/>
    <property type="match status" value="1"/>
</dbReference>
<dbReference type="SUPFAM" id="SSF55486">
    <property type="entry name" value="Metalloproteases ('zincins'), catalytic domain"/>
    <property type="match status" value="1"/>
</dbReference>
<dbReference type="OrthoDB" id="9775677at2"/>
<dbReference type="GO" id="GO:0005886">
    <property type="term" value="C:plasma membrane"/>
    <property type="evidence" value="ECO:0007669"/>
    <property type="project" value="TreeGrafter"/>
</dbReference>
<evidence type="ECO:0000256" key="7">
    <source>
        <dbReference type="ARBA" id="ARBA00023049"/>
    </source>
</evidence>
<dbReference type="CDD" id="cd08662">
    <property type="entry name" value="M13"/>
    <property type="match status" value="1"/>
</dbReference>
<comment type="cofactor">
    <cofactor evidence="1">
        <name>Zn(2+)</name>
        <dbReference type="ChEBI" id="CHEBI:29105"/>
    </cofactor>
</comment>
<comment type="similarity">
    <text evidence="2">Belongs to the peptidase M13 family.</text>
</comment>
<keyword evidence="11" id="KW-1185">Reference proteome</keyword>
<dbReference type="Proteomes" id="UP000317839">
    <property type="component" value="Unassembled WGS sequence"/>
</dbReference>
<dbReference type="Pfam" id="PF01431">
    <property type="entry name" value="Peptidase_M13"/>
    <property type="match status" value="1"/>
</dbReference>
<dbReference type="InterPro" id="IPR024079">
    <property type="entry name" value="MetalloPept_cat_dom_sf"/>
</dbReference>
<keyword evidence="3" id="KW-0645">Protease</keyword>
<evidence type="ECO:0000259" key="8">
    <source>
        <dbReference type="Pfam" id="PF01431"/>
    </source>
</evidence>
<evidence type="ECO:0000256" key="3">
    <source>
        <dbReference type="ARBA" id="ARBA00022670"/>
    </source>
</evidence>
<dbReference type="InterPro" id="IPR000718">
    <property type="entry name" value="Peptidase_M13"/>
</dbReference>
<gene>
    <name evidence="10" type="ORF">FLL45_03060</name>
</gene>
<dbReference type="GO" id="GO:0016485">
    <property type="term" value="P:protein processing"/>
    <property type="evidence" value="ECO:0007669"/>
    <property type="project" value="TreeGrafter"/>
</dbReference>
<name>A0A545TIE3_9GAMM</name>
<dbReference type="EMBL" id="VIKR01000001">
    <property type="protein sequence ID" value="TQV76946.1"/>
    <property type="molecule type" value="Genomic_DNA"/>
</dbReference>